<feature type="non-terminal residue" evidence="9">
    <location>
        <position position="457"/>
    </location>
</feature>
<dbReference type="Gene3D" id="1.10.275.20">
    <property type="entry name" value="Choline/Carnitine o-acyltransferase"/>
    <property type="match status" value="1"/>
</dbReference>
<proteinExistence type="predicted"/>
<keyword evidence="2" id="KW-0276">Fatty acid metabolism</keyword>
<evidence type="ECO:0000256" key="5">
    <source>
        <dbReference type="ARBA" id="ARBA00048999"/>
    </source>
</evidence>
<gene>
    <name evidence="9" type="ORF">MAR_016901</name>
</gene>
<dbReference type="Gene3D" id="6.10.250.1760">
    <property type="match status" value="1"/>
</dbReference>
<dbReference type="Pfam" id="PF00755">
    <property type="entry name" value="Carn_acyltransf"/>
    <property type="match status" value="1"/>
</dbReference>
<dbReference type="SUPFAM" id="SSF52777">
    <property type="entry name" value="CoA-dependent acyltransferases"/>
    <property type="match status" value="1"/>
</dbReference>
<dbReference type="InterPro" id="IPR042231">
    <property type="entry name" value="Cho/carn_acyl_trans_2"/>
</dbReference>
<feature type="domain" description="Carnitine O-palmitoyltransferase N-terminal" evidence="8">
    <location>
        <begin position="1"/>
        <end position="45"/>
    </location>
</feature>
<dbReference type="Gene3D" id="3.30.559.70">
    <property type="entry name" value="Choline/Carnitine o-acyltransferase, domain 2"/>
    <property type="match status" value="1"/>
</dbReference>
<dbReference type="PANTHER" id="PTHR22589:SF31">
    <property type="entry name" value="CARNITINE O-PALMITOYLTRANSFERASE"/>
    <property type="match status" value="1"/>
</dbReference>
<dbReference type="Proteomes" id="UP001164746">
    <property type="component" value="Chromosome 6"/>
</dbReference>
<accession>A0ABY7EAB4</accession>
<name>A0ABY7EAB4_MYAAR</name>
<dbReference type="EMBL" id="CP111017">
    <property type="protein sequence ID" value="WAR06943.1"/>
    <property type="molecule type" value="Genomic_DNA"/>
</dbReference>
<keyword evidence="6" id="KW-0812">Transmembrane</keyword>
<dbReference type="InterPro" id="IPR000542">
    <property type="entry name" value="Carn_acyl_trans"/>
</dbReference>
<keyword evidence="4" id="KW-0808">Transferase</keyword>
<evidence type="ECO:0000256" key="4">
    <source>
        <dbReference type="ARBA" id="ARBA00023315"/>
    </source>
</evidence>
<comment type="catalytic activity">
    <reaction evidence="5">
        <text>4,8-dimethylnonanoyl-CoA + (R)-carnitine = O-4,8-dimethylnonanoyl-(R)-carnitine + CoA</text>
        <dbReference type="Rhea" id="RHEA:44860"/>
        <dbReference type="ChEBI" id="CHEBI:16347"/>
        <dbReference type="ChEBI" id="CHEBI:57287"/>
        <dbReference type="ChEBI" id="CHEBI:77061"/>
        <dbReference type="ChEBI" id="CHEBI:84654"/>
    </reaction>
</comment>
<organism evidence="9 10">
    <name type="scientific">Mya arenaria</name>
    <name type="common">Soft-shell clam</name>
    <dbReference type="NCBI Taxonomy" id="6604"/>
    <lineage>
        <taxon>Eukaryota</taxon>
        <taxon>Metazoa</taxon>
        <taxon>Spiralia</taxon>
        <taxon>Lophotrochozoa</taxon>
        <taxon>Mollusca</taxon>
        <taxon>Bivalvia</taxon>
        <taxon>Autobranchia</taxon>
        <taxon>Heteroconchia</taxon>
        <taxon>Euheterodonta</taxon>
        <taxon>Imparidentia</taxon>
        <taxon>Neoheterodontei</taxon>
        <taxon>Myida</taxon>
        <taxon>Myoidea</taxon>
        <taxon>Myidae</taxon>
        <taxon>Mya</taxon>
    </lineage>
</organism>
<keyword evidence="3" id="KW-0443">Lipid metabolism</keyword>
<keyword evidence="4" id="KW-0012">Acyltransferase</keyword>
<protein>
    <submittedName>
        <fullName evidence="9">CPT1A-like protein</fullName>
    </submittedName>
</protein>
<evidence type="ECO:0000313" key="10">
    <source>
        <dbReference type="Proteomes" id="UP001164746"/>
    </source>
</evidence>
<evidence type="ECO:0000256" key="1">
    <source>
        <dbReference type="ARBA" id="ARBA00005005"/>
    </source>
</evidence>
<evidence type="ECO:0000256" key="2">
    <source>
        <dbReference type="ARBA" id="ARBA00022832"/>
    </source>
</evidence>
<keyword evidence="10" id="KW-1185">Reference proteome</keyword>
<dbReference type="InterPro" id="IPR039551">
    <property type="entry name" value="Cho/carn_acyl_trans"/>
</dbReference>
<dbReference type="PANTHER" id="PTHR22589">
    <property type="entry name" value="CARNITINE O-ACYLTRANSFERASE"/>
    <property type="match status" value="1"/>
</dbReference>
<sequence>MAEAHSAVAFSFQVTHEGVDVNVNHDALKAVWDSGVHSWKKRLGKAKNKIKAGTYPGSPSSWLFVTVTVLSLRLAEVDPSFGLVGLLQRHIPGLNSETTGLYMGCLIYSTLLWLGIILFLKYTLKLLLMYHGWMYEGRGKISIQTKAWLLLVRMFGGRKPMLNSYQASLPKLVLPSVKDTINRYLLSIKPIMDDEKFNHLSKLAVDFEKGLGKKLQRYLLVKSWWATNYVTDWWEEYVYLRGRSPIMVNSNYYGVDAVLVHPTKIPAARAANVTYVMLQYRRDLDREELNPTIPLCSAQYERQFNTTRIPGIEGDRLMHLKDSKHVAVYHKGRFFKVYIHFKGRHLMPNELEKSFQKILDDESLPVDGEEHIPALTGGDRVPWAKARTEFFSKGKNKASLDAIEKAAFFISFDDEAQDFIMGDQKSFDGFAGAMLHGNGYNRWFDKSFTLVVLPNGR</sequence>
<evidence type="ECO:0000259" key="7">
    <source>
        <dbReference type="Pfam" id="PF00755"/>
    </source>
</evidence>
<comment type="pathway">
    <text evidence="1">Lipid metabolism; fatty acid beta-oxidation.</text>
</comment>
<dbReference type="Pfam" id="PF16484">
    <property type="entry name" value="CPT_N"/>
    <property type="match status" value="1"/>
</dbReference>
<evidence type="ECO:0000259" key="8">
    <source>
        <dbReference type="Pfam" id="PF16484"/>
    </source>
</evidence>
<evidence type="ECO:0000313" key="9">
    <source>
        <dbReference type="EMBL" id="WAR06943.1"/>
    </source>
</evidence>
<dbReference type="InterPro" id="IPR042572">
    <property type="entry name" value="Carn_acyl_trans_N"/>
</dbReference>
<feature type="domain" description="Choline/carnitine acyltransferase" evidence="7">
    <location>
        <begin position="174"/>
        <end position="457"/>
    </location>
</feature>
<keyword evidence="6" id="KW-1133">Transmembrane helix</keyword>
<evidence type="ECO:0000256" key="3">
    <source>
        <dbReference type="ARBA" id="ARBA00023098"/>
    </source>
</evidence>
<evidence type="ECO:0000256" key="6">
    <source>
        <dbReference type="SAM" id="Phobius"/>
    </source>
</evidence>
<dbReference type="InterPro" id="IPR032476">
    <property type="entry name" value="CPT_N"/>
</dbReference>
<feature type="transmembrane region" description="Helical" evidence="6">
    <location>
        <begin position="101"/>
        <end position="120"/>
    </location>
</feature>
<reference evidence="9" key="1">
    <citation type="submission" date="2022-11" db="EMBL/GenBank/DDBJ databases">
        <title>Centuries of genome instability and evolution in soft-shell clam transmissible cancer (bioRxiv).</title>
        <authorList>
            <person name="Hart S.F.M."/>
            <person name="Yonemitsu M.A."/>
            <person name="Giersch R.M."/>
            <person name="Beal B.F."/>
            <person name="Arriagada G."/>
            <person name="Davis B.W."/>
            <person name="Ostrander E.A."/>
            <person name="Goff S.P."/>
            <person name="Metzger M.J."/>
        </authorList>
    </citation>
    <scope>NUCLEOTIDE SEQUENCE</scope>
    <source>
        <strain evidence="9">MELC-2E11</strain>
        <tissue evidence="9">Siphon/mantle</tissue>
    </source>
</reference>
<keyword evidence="6" id="KW-0472">Membrane</keyword>